<evidence type="ECO:0000313" key="1">
    <source>
        <dbReference type="EMBL" id="SEK71443.1"/>
    </source>
</evidence>
<dbReference type="EMBL" id="FOBC01000004">
    <property type="protein sequence ID" value="SEK71443.1"/>
    <property type="molecule type" value="Genomic_DNA"/>
</dbReference>
<reference evidence="2" key="1">
    <citation type="submission" date="2016-10" db="EMBL/GenBank/DDBJ databases">
        <authorList>
            <person name="Varghese N."/>
            <person name="Submissions S."/>
        </authorList>
    </citation>
    <scope>NUCLEOTIDE SEQUENCE [LARGE SCALE GENOMIC DNA]</scope>
    <source>
        <strain evidence="2">CGMCC 1.9150</strain>
    </source>
</reference>
<evidence type="ECO:0000313" key="2">
    <source>
        <dbReference type="Proteomes" id="UP000198807"/>
    </source>
</evidence>
<dbReference type="STRING" id="650850.SAMN04488129_10411"/>
<organism evidence="1 2">
    <name type="scientific">Halomonas daqiaonensis</name>
    <dbReference type="NCBI Taxonomy" id="650850"/>
    <lineage>
        <taxon>Bacteria</taxon>
        <taxon>Pseudomonadati</taxon>
        <taxon>Pseudomonadota</taxon>
        <taxon>Gammaproteobacteria</taxon>
        <taxon>Oceanospirillales</taxon>
        <taxon>Halomonadaceae</taxon>
        <taxon>Halomonas</taxon>
    </lineage>
</organism>
<sequence length="45" mass="5159">MKKRILAYGRLNDDQLAQLGQDFEVQTWPQPTTRPSVQRCPTLTG</sequence>
<dbReference type="RefSeq" id="WP_170840065.1">
    <property type="nucleotide sequence ID" value="NZ_FOBC01000004.1"/>
</dbReference>
<dbReference type="AlphaFoldDB" id="A0A1H7J9P9"/>
<keyword evidence="2" id="KW-1185">Reference proteome</keyword>
<dbReference type="Proteomes" id="UP000198807">
    <property type="component" value="Unassembled WGS sequence"/>
</dbReference>
<name>A0A1H7J9P9_9GAMM</name>
<accession>A0A1H7J9P9</accession>
<gene>
    <name evidence="1" type="ORF">SAMN04488129_10411</name>
</gene>
<proteinExistence type="predicted"/>
<protein>
    <submittedName>
        <fullName evidence="1">Uncharacterized protein</fullName>
    </submittedName>
</protein>